<gene>
    <name evidence="6" type="ORF">Kalk_18730</name>
</gene>
<dbReference type="RefSeq" id="WP_101895710.1">
    <property type="nucleotide sequence ID" value="NZ_CP022684.1"/>
</dbReference>
<evidence type="ECO:0000313" key="6">
    <source>
        <dbReference type="EMBL" id="AUM14336.1"/>
    </source>
</evidence>
<dbReference type="InterPro" id="IPR017731">
    <property type="entry name" value="TssM1-like"/>
</dbReference>
<dbReference type="InterPro" id="IPR048677">
    <property type="entry name" value="TssM1_hel"/>
</dbReference>
<feature type="transmembrane region" description="Helical" evidence="1">
    <location>
        <begin position="7"/>
        <end position="27"/>
    </location>
</feature>
<dbReference type="Proteomes" id="UP000235116">
    <property type="component" value="Chromosome"/>
</dbReference>
<protein>
    <recommendedName>
        <fullName evidence="8">Type VI secretion protein IcmF</fullName>
    </recommendedName>
</protein>
<dbReference type="Pfam" id="PF06744">
    <property type="entry name" value="IcmF_C"/>
    <property type="match status" value="1"/>
</dbReference>
<dbReference type="PANTHER" id="PTHR36153">
    <property type="entry name" value="INNER MEMBRANE PROTEIN-RELATED"/>
    <property type="match status" value="1"/>
</dbReference>
<dbReference type="Pfam" id="PF06761">
    <property type="entry name" value="IcmF-related"/>
    <property type="match status" value="1"/>
</dbReference>
<evidence type="ECO:0000259" key="2">
    <source>
        <dbReference type="Pfam" id="PF06744"/>
    </source>
</evidence>
<dbReference type="Pfam" id="PF21070">
    <property type="entry name" value="IcmF_helical"/>
    <property type="match status" value="1"/>
</dbReference>
<evidence type="ECO:0000259" key="3">
    <source>
        <dbReference type="Pfam" id="PF06761"/>
    </source>
</evidence>
<keyword evidence="1" id="KW-0472">Membrane</keyword>
<proteinExistence type="predicted"/>
<evidence type="ECO:0000256" key="1">
    <source>
        <dbReference type="SAM" id="Phobius"/>
    </source>
</evidence>
<evidence type="ECO:0000259" key="4">
    <source>
        <dbReference type="Pfam" id="PF14331"/>
    </source>
</evidence>
<dbReference type="InterPro" id="IPR009612">
    <property type="entry name" value="IcmF-rel"/>
</dbReference>
<dbReference type="KEGG" id="kak:Kalk_18730"/>
<feature type="transmembrane region" description="Helical" evidence="1">
    <location>
        <begin position="39"/>
        <end position="57"/>
    </location>
</feature>
<dbReference type="InterPro" id="IPR025743">
    <property type="entry name" value="TssM1_N"/>
</dbReference>
<feature type="domain" description="Type VI secretion system component TssM1 helical" evidence="5">
    <location>
        <begin position="949"/>
        <end position="1047"/>
    </location>
</feature>
<dbReference type="AlphaFoldDB" id="A0A2K9LPT0"/>
<dbReference type="Pfam" id="PF14331">
    <property type="entry name" value="IcmF-related_N"/>
    <property type="match status" value="1"/>
</dbReference>
<keyword evidence="1" id="KW-1133">Transmembrane helix</keyword>
<sequence length="1176" mass="133863">MLKQKWFITLIGVIALSILVWFGGPYIAIADNKFLESEVVRLLIIMVLLLAWGLNNLRMTMQAKAGHEKLANDLQGESANKDASQAGEVALLSARFKDAIETLRRSSSNNSRYSKNYLYELPWYIIIGPPGTGKTTALVNSGLDFPLETRFGRGAIQGVGGTRNCDWWFTDQAVLIDTAGRYTTQDSNASADAAAWKGFIGLLKKYRKRRPINGVLVAISVDELVNKTESERVANVNAVRARLQELKDQLGVNFPVYLLITKSDLMPGFNQYFDMMGKEERSQVWGMTFPDKLEAHQTYHQLFEDEFDLVAKRLHDGVLGKFHFERDVRRRADILGFPSRFEQLKTHFSEFVGRTFSESRFQDHYLLRGVYFTSGTQEGAGMQRIMQNMAGQMGFAQDALVGGPAQGKSYFLNSLFQKVVFPESELAGANRRYESKLRWARNLGYGATLAGAAATTVMWSTSYGLNESRLNVVQEHLEQYTRQRAQLLGNEMPEQVVQTMQPLLALRDVYRPDNDGWQIGAGLYQGDAFAEQSETEYQIVLNQEFYKSLQKQLASQIQQNQDLPEYLHHALKAYLMLSLPLRLDKAYVETWLRADWRNRYADQPEQLEALNLHLTRLSEMDWPALEPDELLVEKSRRVLRQVPLAQQIYASLQDKARQQAPMDYRFDSQVGHDIHYVFEGEFLAIPWLYTVEGYHDFFKPQQANIIEDLADDSWVVGSRGEDMSDMDLANVQAEIEKRYLDDYIGYWRSALFQLRLQNSLSLDEHVRLLNEMLSGSSPLRRVLDEVVVHTQLSKPLVDPSVIADNVAGAGKLARMADPKAGKIGRIASMAGRSRLMQLPENPATLVDKRFEPLHDLMLAQNGQAAPFDRVTAALTELQFYLEGITSSGSTSQGAFDAAVARMSNGRSDPIGRLKVEARHLPEPVKQWVESLTDRAWGHTLGAARGHIAAEYDVMVRPFYNRSLAGRYPLDKRANVDVTLADFAEFFKPEGIEHQFFENYLAPFVDTRRSPWRMVSVDGQGLALSKQTLARFEQADQIRKVFFFDSDAPQVSFKLRATYLDANINRFELSMLGERLEYRHGPARRNEVTWPSEVSQDNVRYVFEDHYGVQFADQVNGAWGLFRLLDRFPLKKTGYSDRYQLTVKDQERKAVYELHASSAQNPFGRDYLGNFNLPNKL</sequence>
<dbReference type="SUPFAM" id="SSF52540">
    <property type="entry name" value="P-loop containing nucleoside triphosphate hydrolases"/>
    <property type="match status" value="1"/>
</dbReference>
<dbReference type="NCBIfam" id="TIGR03348">
    <property type="entry name" value="VI_IcmF"/>
    <property type="match status" value="1"/>
</dbReference>
<keyword evidence="1" id="KW-0812">Transmembrane</keyword>
<name>A0A2K9LPT0_9GAMM</name>
<feature type="transmembrane region" description="Helical" evidence="1">
    <location>
        <begin position="442"/>
        <end position="461"/>
    </location>
</feature>
<dbReference type="PANTHER" id="PTHR36153:SF1">
    <property type="entry name" value="TYPE VI SECRETION SYSTEM COMPONENT TSSM1"/>
    <property type="match status" value="1"/>
</dbReference>
<evidence type="ECO:0000313" key="7">
    <source>
        <dbReference type="Proteomes" id="UP000235116"/>
    </source>
</evidence>
<keyword evidence="7" id="KW-1185">Reference proteome</keyword>
<dbReference type="EMBL" id="CP022684">
    <property type="protein sequence ID" value="AUM14336.1"/>
    <property type="molecule type" value="Genomic_DNA"/>
</dbReference>
<dbReference type="OrthoDB" id="9758229at2"/>
<feature type="domain" description="IcmF-related" evidence="3">
    <location>
        <begin position="500"/>
        <end position="791"/>
    </location>
</feature>
<evidence type="ECO:0000259" key="5">
    <source>
        <dbReference type="Pfam" id="PF21070"/>
    </source>
</evidence>
<evidence type="ECO:0008006" key="8">
    <source>
        <dbReference type="Google" id="ProtNLM"/>
    </source>
</evidence>
<organism evidence="6 7">
    <name type="scientific">Ketobacter alkanivorans</name>
    <dbReference type="NCBI Taxonomy" id="1917421"/>
    <lineage>
        <taxon>Bacteria</taxon>
        <taxon>Pseudomonadati</taxon>
        <taxon>Pseudomonadota</taxon>
        <taxon>Gammaproteobacteria</taxon>
        <taxon>Pseudomonadales</taxon>
        <taxon>Ketobacteraceae</taxon>
        <taxon>Ketobacter</taxon>
    </lineage>
</organism>
<accession>A0A2K9LPT0</accession>
<dbReference type="InterPro" id="IPR053156">
    <property type="entry name" value="T6SS_TssM-like"/>
</dbReference>
<dbReference type="InterPro" id="IPR010623">
    <property type="entry name" value="IcmF_C"/>
</dbReference>
<reference evidence="7" key="1">
    <citation type="submission" date="2017-08" db="EMBL/GenBank/DDBJ databases">
        <title>Direct submision.</title>
        <authorList>
            <person name="Kim S.-J."/>
            <person name="Rhee S.-K."/>
        </authorList>
    </citation>
    <scope>NUCLEOTIDE SEQUENCE [LARGE SCALE GENOMIC DNA]</scope>
    <source>
        <strain evidence="7">GI5</strain>
    </source>
</reference>
<feature type="domain" description="Type VI secretion system IcmF C-terminal" evidence="2">
    <location>
        <begin position="1052"/>
        <end position="1157"/>
    </location>
</feature>
<feature type="domain" description="Type VI secretion system component TssM1 N-terminal" evidence="4">
    <location>
        <begin position="190"/>
        <end position="447"/>
    </location>
</feature>
<dbReference type="InterPro" id="IPR027417">
    <property type="entry name" value="P-loop_NTPase"/>
</dbReference>